<dbReference type="Pfam" id="PF01872">
    <property type="entry name" value="RibD_C"/>
    <property type="match status" value="1"/>
</dbReference>
<dbReference type="Gene3D" id="3.40.430.10">
    <property type="entry name" value="Dihydrofolate Reductase, subunit A"/>
    <property type="match status" value="1"/>
</dbReference>
<name>A0A8J6J9Q2_9FIRM</name>
<dbReference type="PANTHER" id="PTHR38011:SF11">
    <property type="entry name" value="2,5-DIAMINO-6-RIBOSYLAMINO-4(3H)-PYRIMIDINONE 5'-PHOSPHATE REDUCTASE"/>
    <property type="match status" value="1"/>
</dbReference>
<keyword evidence="3" id="KW-1185">Reference proteome</keyword>
<evidence type="ECO:0000313" key="3">
    <source>
        <dbReference type="Proteomes" id="UP000628736"/>
    </source>
</evidence>
<dbReference type="InterPro" id="IPR002734">
    <property type="entry name" value="RibDG_C"/>
</dbReference>
<dbReference type="EMBL" id="JACOPO010000003">
    <property type="protein sequence ID" value="MBC5722488.1"/>
    <property type="molecule type" value="Genomic_DNA"/>
</dbReference>
<dbReference type="InterPro" id="IPR050765">
    <property type="entry name" value="Riboflavin_Biosynth_HTPR"/>
</dbReference>
<dbReference type="AlphaFoldDB" id="A0A8J6J9Q2"/>
<dbReference type="InterPro" id="IPR024072">
    <property type="entry name" value="DHFR-like_dom_sf"/>
</dbReference>
<accession>A0A8J6J9Q2</accession>
<evidence type="ECO:0000313" key="2">
    <source>
        <dbReference type="EMBL" id="MBC5722488.1"/>
    </source>
</evidence>
<dbReference type="RefSeq" id="WP_186852602.1">
    <property type="nucleotide sequence ID" value="NZ_JACOPO010000003.1"/>
</dbReference>
<comment type="caution">
    <text evidence="2">The sequence shown here is derived from an EMBL/GenBank/DDBJ whole genome shotgun (WGS) entry which is preliminary data.</text>
</comment>
<dbReference type="Proteomes" id="UP000628736">
    <property type="component" value="Unassembled WGS sequence"/>
</dbReference>
<reference evidence="2" key="1">
    <citation type="submission" date="2020-08" db="EMBL/GenBank/DDBJ databases">
        <title>Genome public.</title>
        <authorList>
            <person name="Liu C."/>
            <person name="Sun Q."/>
        </authorList>
    </citation>
    <scope>NUCLEOTIDE SEQUENCE</scope>
    <source>
        <strain evidence="2">NSJ-23</strain>
    </source>
</reference>
<gene>
    <name evidence="2" type="ORF">H8S11_06655</name>
</gene>
<feature type="domain" description="Bacterial bifunctional deaminase-reductase C-terminal" evidence="1">
    <location>
        <begin position="2"/>
        <end position="165"/>
    </location>
</feature>
<dbReference type="SUPFAM" id="SSF53597">
    <property type="entry name" value="Dihydrofolate reductase-like"/>
    <property type="match status" value="1"/>
</dbReference>
<evidence type="ECO:0000259" key="1">
    <source>
        <dbReference type="Pfam" id="PF01872"/>
    </source>
</evidence>
<dbReference type="GO" id="GO:0008703">
    <property type="term" value="F:5-amino-6-(5-phosphoribosylamino)uracil reductase activity"/>
    <property type="evidence" value="ECO:0007669"/>
    <property type="project" value="InterPro"/>
</dbReference>
<sequence>MRKVILYIAVSLDGFIADRQGGVDWLERASNGEEDSGYDEFIQKVDTVLMGYKTYHQVTTQLSPDQWPYQGLTTYVLTHRHLDDQKGIHFFNGPLDQLLDCLKEEKGKNIWLCGGAELVRQAAEADQIDQIRLTILPVLLGGGIRLFGEREESTFLHLTDCCRRGEMVECIYDRR</sequence>
<proteinExistence type="predicted"/>
<organism evidence="2 3">
    <name type="scientific">Flintibacter hominis</name>
    <dbReference type="NCBI Taxonomy" id="2763048"/>
    <lineage>
        <taxon>Bacteria</taxon>
        <taxon>Bacillati</taxon>
        <taxon>Bacillota</taxon>
        <taxon>Clostridia</taxon>
        <taxon>Eubacteriales</taxon>
        <taxon>Flintibacter</taxon>
    </lineage>
</organism>
<protein>
    <submittedName>
        <fullName evidence="2">Dihydrofolate reductase</fullName>
    </submittedName>
</protein>
<dbReference type="GO" id="GO:0009231">
    <property type="term" value="P:riboflavin biosynthetic process"/>
    <property type="evidence" value="ECO:0007669"/>
    <property type="project" value="InterPro"/>
</dbReference>
<dbReference type="PANTHER" id="PTHR38011">
    <property type="entry name" value="DIHYDROFOLATE REDUCTASE FAMILY PROTEIN (AFU_ORTHOLOGUE AFUA_8G06820)"/>
    <property type="match status" value="1"/>
</dbReference>